<dbReference type="PANTHER" id="PTHR33372">
    <property type="match status" value="1"/>
</dbReference>
<reference evidence="4" key="2">
    <citation type="submission" date="2025-08" db="UniProtKB">
        <authorList>
            <consortium name="RefSeq"/>
        </authorList>
    </citation>
    <scope>IDENTIFICATION</scope>
    <source>
        <tissue evidence="4">Leaf</tissue>
    </source>
</reference>
<feature type="transmembrane region" description="Helical" evidence="2">
    <location>
        <begin position="65"/>
        <end position="81"/>
    </location>
</feature>
<reference evidence="3" key="1">
    <citation type="journal article" date="2015" name="Nat. Genet.">
        <title>The pineapple genome and the evolution of CAM photosynthesis.</title>
        <authorList>
            <person name="Ming R."/>
            <person name="VanBuren R."/>
            <person name="Wai C.M."/>
            <person name="Tang H."/>
            <person name="Schatz M.C."/>
            <person name="Bowers J.E."/>
            <person name="Lyons E."/>
            <person name="Wang M.L."/>
            <person name="Chen J."/>
            <person name="Biggers E."/>
            <person name="Zhang J."/>
            <person name="Huang L."/>
            <person name="Zhang L."/>
            <person name="Miao W."/>
            <person name="Zhang J."/>
            <person name="Ye Z."/>
            <person name="Miao C."/>
            <person name="Lin Z."/>
            <person name="Wang H."/>
            <person name="Zhou H."/>
            <person name="Yim W.C."/>
            <person name="Priest H.D."/>
            <person name="Zheng C."/>
            <person name="Woodhouse M."/>
            <person name="Edger P.P."/>
            <person name="Guyot R."/>
            <person name="Guo H.B."/>
            <person name="Guo H."/>
            <person name="Zheng G."/>
            <person name="Singh R."/>
            <person name="Sharma A."/>
            <person name="Min X."/>
            <person name="Zheng Y."/>
            <person name="Lee H."/>
            <person name="Gurtowski J."/>
            <person name="Sedlazeck F.J."/>
            <person name="Harkess A."/>
            <person name="McKain M.R."/>
            <person name="Liao Z."/>
            <person name="Fang J."/>
            <person name="Liu J."/>
            <person name="Zhang X."/>
            <person name="Zhang Q."/>
            <person name="Hu W."/>
            <person name="Qin Y."/>
            <person name="Wang K."/>
            <person name="Chen L.Y."/>
            <person name="Shirley N."/>
            <person name="Lin Y.R."/>
            <person name="Liu L.Y."/>
            <person name="Hernandez A.G."/>
            <person name="Wright C.L."/>
            <person name="Bulone V."/>
            <person name="Tuskan G.A."/>
            <person name="Heath K."/>
            <person name="Zee F."/>
            <person name="Moore P.H."/>
            <person name="Sunkar R."/>
            <person name="Leebens-Mack J.H."/>
            <person name="Mockler T."/>
            <person name="Bennetzen J.L."/>
            <person name="Freeling M."/>
            <person name="Sankoff D."/>
            <person name="Paterson A.H."/>
            <person name="Zhu X."/>
            <person name="Yang X."/>
            <person name="Smith J.A."/>
            <person name="Cushman J.C."/>
            <person name="Paull R.E."/>
            <person name="Yu Q."/>
        </authorList>
    </citation>
    <scope>NUCLEOTIDE SEQUENCE [LARGE SCALE GENOMIC DNA]</scope>
    <source>
        <strain evidence="3">cv. F153</strain>
    </source>
</reference>
<feature type="transmembrane region" description="Helical" evidence="2">
    <location>
        <begin position="173"/>
        <end position="200"/>
    </location>
</feature>
<keyword evidence="2" id="KW-0472">Membrane</keyword>
<evidence type="ECO:0000256" key="1">
    <source>
        <dbReference type="SAM" id="Coils"/>
    </source>
</evidence>
<dbReference type="RefSeq" id="XP_020113587.1">
    <property type="nucleotide sequence ID" value="XM_020257998.1"/>
</dbReference>
<protein>
    <submittedName>
        <fullName evidence="4">Protein CHAPERONE-LIKE PROTEIN OF POR1, chloroplastic-like isoform X1</fullName>
    </submittedName>
</protein>
<dbReference type="PANTHER" id="PTHR33372:SF11">
    <property type="entry name" value="DNAJ (DUF3353)"/>
    <property type="match status" value="1"/>
</dbReference>
<keyword evidence="2" id="KW-1133">Transmembrane helix</keyword>
<dbReference type="AlphaFoldDB" id="A0A6P5H0H9"/>
<feature type="coiled-coil region" evidence="1">
    <location>
        <begin position="128"/>
        <end position="164"/>
    </location>
</feature>
<name>A0A6P5H0H9_ANACO</name>
<dbReference type="OrthoDB" id="2014563at2759"/>
<gene>
    <name evidence="4" type="primary">LOC109727814</name>
</gene>
<keyword evidence="1" id="KW-0175">Coiled coil</keyword>
<proteinExistence type="predicted"/>
<dbReference type="InterPro" id="IPR021788">
    <property type="entry name" value="CPP1-like"/>
</dbReference>
<keyword evidence="2" id="KW-0812">Transmembrane</keyword>
<dbReference type="Pfam" id="PF11833">
    <property type="entry name" value="CPP1-like"/>
    <property type="match status" value="1"/>
</dbReference>
<accession>A0A6P5H0H9</accession>
<organism evidence="3 4">
    <name type="scientific">Ananas comosus</name>
    <name type="common">Pineapple</name>
    <name type="synonym">Ananas ananas</name>
    <dbReference type="NCBI Taxonomy" id="4615"/>
    <lineage>
        <taxon>Eukaryota</taxon>
        <taxon>Viridiplantae</taxon>
        <taxon>Streptophyta</taxon>
        <taxon>Embryophyta</taxon>
        <taxon>Tracheophyta</taxon>
        <taxon>Spermatophyta</taxon>
        <taxon>Magnoliopsida</taxon>
        <taxon>Liliopsida</taxon>
        <taxon>Poales</taxon>
        <taxon>Bromeliaceae</taxon>
        <taxon>Bromelioideae</taxon>
        <taxon>Ananas</taxon>
    </lineage>
</organism>
<evidence type="ECO:0000313" key="3">
    <source>
        <dbReference type="Proteomes" id="UP000515123"/>
    </source>
</evidence>
<dbReference type="GeneID" id="109727814"/>
<dbReference type="GO" id="GO:0031969">
    <property type="term" value="C:chloroplast membrane"/>
    <property type="evidence" value="ECO:0007669"/>
    <property type="project" value="TreeGrafter"/>
</dbReference>
<evidence type="ECO:0000313" key="4">
    <source>
        <dbReference type="RefSeq" id="XP_020113587.1"/>
    </source>
</evidence>
<dbReference type="Proteomes" id="UP000515123">
    <property type="component" value="Linkage group 23"/>
</dbReference>
<feature type="transmembrane region" description="Helical" evidence="2">
    <location>
        <begin position="41"/>
        <end position="59"/>
    </location>
</feature>
<sequence>MQSFFERKNPKINIKKKVREVTQSRFVKAITSRFETPLGKVILKTTITFVVLGILTVLFPKEEGPTLQVAISLAVSIYFIHERLKSRIRAFLYGVGSFLTSWLLGTFLMVSVMPSLFQGPRSLEEMTLDEYEKVKEEKRKALLALKAEERKVEIDKELQSMQQLSLKKGNDEVFIMLATSVTLSMWNYQWTALLIFLVVMDMSSSRRELMLR</sequence>
<keyword evidence="3" id="KW-1185">Reference proteome</keyword>
<evidence type="ECO:0000256" key="2">
    <source>
        <dbReference type="SAM" id="Phobius"/>
    </source>
</evidence>
<feature type="transmembrane region" description="Helical" evidence="2">
    <location>
        <begin position="90"/>
        <end position="113"/>
    </location>
</feature>